<dbReference type="PANTHER" id="PTHR10796:SF189">
    <property type="entry name" value="SSD DOMAIN-CONTAINING PROTEIN"/>
    <property type="match status" value="1"/>
</dbReference>
<dbReference type="GO" id="GO:0006897">
    <property type="term" value="P:endocytosis"/>
    <property type="evidence" value="ECO:0007669"/>
    <property type="project" value="TreeGrafter"/>
</dbReference>
<keyword evidence="1" id="KW-0812">Transmembrane</keyword>
<keyword evidence="1" id="KW-0472">Membrane</keyword>
<sequence>MLFSKAFGRLGSIVGSSPLKYFVASVVIFVLSVLLLVILPPEVRLSFSHGYTTPDAPSIRELETHVDFFGNRGKPWYMALFAEPRDQDKGSMIESNEFEEFKKFYRNIKKDIIIRAERDRNFTYMDYCGNTCDINEQVFKTVALSWFGLQWPETSIFMFKSNIGKFFFLRDMKGRNIIRSRLAALYFMAFVNGTQAANDLRDYEAKVANWVAEHNANATNLLTITQHSVRGMEMEVARGMKFVLAKLLAGTILTVFVTLLSLVLLNKNYGRSCSRVAFLALAANILPLMALVSAMALCSVSGLHPNTVTIVAPALAYAIG</sequence>
<proteinExistence type="predicted"/>
<protein>
    <submittedName>
        <fullName evidence="2">SSD domain-containing protein</fullName>
    </submittedName>
</protein>
<keyword evidence="3" id="KW-1185">Reference proteome</keyword>
<reference evidence="2 3" key="1">
    <citation type="submission" date="2019-10" db="EMBL/GenBank/DDBJ databases">
        <title>Assembly and Annotation for the nematode Trichostrongylus colubriformis.</title>
        <authorList>
            <person name="Martin J."/>
        </authorList>
    </citation>
    <scope>NUCLEOTIDE SEQUENCE [LARGE SCALE GENOMIC DNA]</scope>
    <source>
        <strain evidence="2">G859</strain>
        <tissue evidence="2">Whole worm</tissue>
    </source>
</reference>
<gene>
    <name evidence="2" type="ORF">GCK32_013691</name>
</gene>
<feature type="transmembrane region" description="Helical" evidence="1">
    <location>
        <begin position="277"/>
        <end position="297"/>
    </location>
</feature>
<dbReference type="GO" id="GO:0030659">
    <property type="term" value="C:cytoplasmic vesicle membrane"/>
    <property type="evidence" value="ECO:0007669"/>
    <property type="project" value="TreeGrafter"/>
</dbReference>
<dbReference type="GO" id="GO:0005886">
    <property type="term" value="C:plasma membrane"/>
    <property type="evidence" value="ECO:0007669"/>
    <property type="project" value="TreeGrafter"/>
</dbReference>
<feature type="transmembrane region" description="Helical" evidence="1">
    <location>
        <begin position="20"/>
        <end position="39"/>
    </location>
</feature>
<evidence type="ECO:0000313" key="2">
    <source>
        <dbReference type="EMBL" id="KAK5965518.1"/>
    </source>
</evidence>
<accession>A0AAN8F5S9</accession>
<dbReference type="AlphaFoldDB" id="A0AAN8F5S9"/>
<dbReference type="PANTHER" id="PTHR10796">
    <property type="entry name" value="PATCHED-RELATED"/>
    <property type="match status" value="1"/>
</dbReference>
<name>A0AAN8F5S9_TRICO</name>
<keyword evidence="1" id="KW-1133">Transmembrane helix</keyword>
<organism evidence="2 3">
    <name type="scientific">Trichostrongylus colubriformis</name>
    <name type="common">Black scour worm</name>
    <dbReference type="NCBI Taxonomy" id="6319"/>
    <lineage>
        <taxon>Eukaryota</taxon>
        <taxon>Metazoa</taxon>
        <taxon>Ecdysozoa</taxon>
        <taxon>Nematoda</taxon>
        <taxon>Chromadorea</taxon>
        <taxon>Rhabditida</taxon>
        <taxon>Rhabditina</taxon>
        <taxon>Rhabditomorpha</taxon>
        <taxon>Strongyloidea</taxon>
        <taxon>Trichostrongylidae</taxon>
        <taxon>Trichostrongylus</taxon>
    </lineage>
</organism>
<comment type="caution">
    <text evidence="2">The sequence shown here is derived from an EMBL/GenBank/DDBJ whole genome shotgun (WGS) entry which is preliminary data.</text>
</comment>
<evidence type="ECO:0000313" key="3">
    <source>
        <dbReference type="Proteomes" id="UP001331761"/>
    </source>
</evidence>
<dbReference type="Proteomes" id="UP001331761">
    <property type="component" value="Unassembled WGS sequence"/>
</dbReference>
<feature type="non-terminal residue" evidence="2">
    <location>
        <position position="320"/>
    </location>
</feature>
<dbReference type="GO" id="GO:0018996">
    <property type="term" value="P:molting cycle, collagen and cuticulin-based cuticle"/>
    <property type="evidence" value="ECO:0007669"/>
    <property type="project" value="TreeGrafter"/>
</dbReference>
<dbReference type="InterPro" id="IPR051697">
    <property type="entry name" value="Patched_domain-protein"/>
</dbReference>
<evidence type="ECO:0000256" key="1">
    <source>
        <dbReference type="SAM" id="Phobius"/>
    </source>
</evidence>
<dbReference type="EMBL" id="WIXE01024537">
    <property type="protein sequence ID" value="KAK5965518.1"/>
    <property type="molecule type" value="Genomic_DNA"/>
</dbReference>
<feature type="transmembrane region" description="Helical" evidence="1">
    <location>
        <begin position="242"/>
        <end position="265"/>
    </location>
</feature>